<gene>
    <name evidence="2" type="ORF">QBC33DRAFT_522527</name>
</gene>
<name>A0AAJ0CEG5_9PEZI</name>
<organism evidence="2 3">
    <name type="scientific">Phialemonium atrogriseum</name>
    <dbReference type="NCBI Taxonomy" id="1093897"/>
    <lineage>
        <taxon>Eukaryota</taxon>
        <taxon>Fungi</taxon>
        <taxon>Dikarya</taxon>
        <taxon>Ascomycota</taxon>
        <taxon>Pezizomycotina</taxon>
        <taxon>Sordariomycetes</taxon>
        <taxon>Sordariomycetidae</taxon>
        <taxon>Cephalothecales</taxon>
        <taxon>Cephalothecaceae</taxon>
        <taxon>Phialemonium</taxon>
    </lineage>
</organism>
<proteinExistence type="predicted"/>
<dbReference type="EMBL" id="MU838997">
    <property type="protein sequence ID" value="KAK1772806.1"/>
    <property type="molecule type" value="Genomic_DNA"/>
</dbReference>
<evidence type="ECO:0000313" key="3">
    <source>
        <dbReference type="Proteomes" id="UP001244011"/>
    </source>
</evidence>
<accession>A0AAJ0CEG5</accession>
<comment type="caution">
    <text evidence="2">The sequence shown here is derived from an EMBL/GenBank/DDBJ whole genome shotgun (WGS) entry which is preliminary data.</text>
</comment>
<dbReference type="AlphaFoldDB" id="A0AAJ0CEG5"/>
<reference evidence="2" key="1">
    <citation type="submission" date="2023-06" db="EMBL/GenBank/DDBJ databases">
        <title>Genome-scale phylogeny and comparative genomics of the fungal order Sordariales.</title>
        <authorList>
            <consortium name="Lawrence Berkeley National Laboratory"/>
            <person name="Hensen N."/>
            <person name="Bonometti L."/>
            <person name="Westerberg I."/>
            <person name="Brannstrom I.O."/>
            <person name="Guillou S."/>
            <person name="Cros-Aarteil S."/>
            <person name="Calhoun S."/>
            <person name="Haridas S."/>
            <person name="Kuo A."/>
            <person name="Mondo S."/>
            <person name="Pangilinan J."/>
            <person name="Riley R."/>
            <person name="Labutti K."/>
            <person name="Andreopoulos B."/>
            <person name="Lipzen A."/>
            <person name="Chen C."/>
            <person name="Yanf M."/>
            <person name="Daum C."/>
            <person name="Ng V."/>
            <person name="Clum A."/>
            <person name="Steindorff A."/>
            <person name="Ohm R."/>
            <person name="Martin F."/>
            <person name="Silar P."/>
            <person name="Natvig D."/>
            <person name="Lalanne C."/>
            <person name="Gautier V."/>
            <person name="Ament-Velasquez S.L."/>
            <person name="Kruys A."/>
            <person name="Hutchinson M.I."/>
            <person name="Powell A.J."/>
            <person name="Barry K."/>
            <person name="Miller A.N."/>
            <person name="Grigoriev I.V."/>
            <person name="Debuchy R."/>
            <person name="Gladieux P."/>
            <person name="Thoren M.H."/>
            <person name="Johannesson H."/>
        </authorList>
    </citation>
    <scope>NUCLEOTIDE SEQUENCE</scope>
    <source>
        <strain evidence="2">8032-3</strain>
    </source>
</reference>
<evidence type="ECO:0000313" key="2">
    <source>
        <dbReference type="EMBL" id="KAK1772806.1"/>
    </source>
</evidence>
<protein>
    <submittedName>
        <fullName evidence="2">Uncharacterized protein</fullName>
    </submittedName>
</protein>
<dbReference type="RefSeq" id="XP_060289019.1">
    <property type="nucleotide sequence ID" value="XM_060426547.1"/>
</dbReference>
<dbReference type="Proteomes" id="UP001244011">
    <property type="component" value="Unassembled WGS sequence"/>
</dbReference>
<feature type="region of interest" description="Disordered" evidence="1">
    <location>
        <begin position="1"/>
        <end position="23"/>
    </location>
</feature>
<keyword evidence="3" id="KW-1185">Reference proteome</keyword>
<evidence type="ECO:0000256" key="1">
    <source>
        <dbReference type="SAM" id="MobiDB-lite"/>
    </source>
</evidence>
<dbReference type="GeneID" id="85309734"/>
<sequence length="129" mass="14435">MATTGLGQQGHPPPTPPVDALAAPDISFRHPGYEGESNQLLRLPRVDTEDNQEFGIHHKTALVACEIVAGNRFDEGYLSPHRTGQPIQTLMDGVLTQDQYYFIIDGCKEPYPVVPNFRDWQFPHGRIPK</sequence>